<reference evidence="1" key="1">
    <citation type="submission" date="2021-01" db="EMBL/GenBank/DDBJ databases">
        <title>YIM 132084 draft genome.</title>
        <authorList>
            <person name="An D."/>
        </authorList>
    </citation>
    <scope>NUCLEOTIDE SEQUENCE</scope>
    <source>
        <strain evidence="1">YIM 132084</strain>
    </source>
</reference>
<dbReference type="AlphaFoldDB" id="A0A938YG38"/>
<dbReference type="EMBL" id="JAERWK010000021">
    <property type="protein sequence ID" value="MBM9468891.1"/>
    <property type="molecule type" value="Genomic_DNA"/>
</dbReference>
<dbReference type="RefSeq" id="WP_205261845.1">
    <property type="nucleotide sequence ID" value="NZ_JAERWK010000021.1"/>
</dbReference>
<sequence>MLSTVAFEILDGRITTIRGVTDPDELEHIGPLADAFAVQRKAFATRRSPEGAGPG</sequence>
<evidence type="ECO:0000313" key="1">
    <source>
        <dbReference type="EMBL" id="MBM9468891.1"/>
    </source>
</evidence>
<proteinExistence type="predicted"/>
<organism evidence="1 2">
    <name type="scientific">Nakamurella leprariae</name>
    <dbReference type="NCBI Taxonomy" id="2803911"/>
    <lineage>
        <taxon>Bacteria</taxon>
        <taxon>Bacillati</taxon>
        <taxon>Actinomycetota</taxon>
        <taxon>Actinomycetes</taxon>
        <taxon>Nakamurellales</taxon>
        <taxon>Nakamurellaceae</taxon>
        <taxon>Nakamurella</taxon>
    </lineage>
</organism>
<evidence type="ECO:0000313" key="2">
    <source>
        <dbReference type="Proteomes" id="UP000663792"/>
    </source>
</evidence>
<name>A0A938YG38_9ACTN</name>
<protein>
    <submittedName>
        <fullName evidence="1">Uncharacterized protein</fullName>
    </submittedName>
</protein>
<accession>A0A938YG38</accession>
<comment type="caution">
    <text evidence="1">The sequence shown here is derived from an EMBL/GenBank/DDBJ whole genome shotgun (WGS) entry which is preliminary data.</text>
</comment>
<dbReference type="Proteomes" id="UP000663792">
    <property type="component" value="Unassembled WGS sequence"/>
</dbReference>
<gene>
    <name evidence="1" type="ORF">JL106_16525</name>
</gene>
<keyword evidence="2" id="KW-1185">Reference proteome</keyword>